<evidence type="ECO:0000313" key="2">
    <source>
        <dbReference type="EMBL" id="SFJ00717.1"/>
    </source>
</evidence>
<organism evidence="2 3">
    <name type="scientific">Thermoflavimicrobium dichotomicum</name>
    <dbReference type="NCBI Taxonomy" id="46223"/>
    <lineage>
        <taxon>Bacteria</taxon>
        <taxon>Bacillati</taxon>
        <taxon>Bacillota</taxon>
        <taxon>Bacilli</taxon>
        <taxon>Bacillales</taxon>
        <taxon>Thermoactinomycetaceae</taxon>
        <taxon>Thermoflavimicrobium</taxon>
    </lineage>
</organism>
<dbReference type="PANTHER" id="PTHR43798">
    <property type="entry name" value="MONOACYLGLYCEROL LIPASE"/>
    <property type="match status" value="1"/>
</dbReference>
<dbReference type="InterPro" id="IPR000639">
    <property type="entry name" value="Epox_hydrolase-like"/>
</dbReference>
<name>A0A1I3MUR1_9BACL</name>
<feature type="domain" description="AB hydrolase-1" evidence="1">
    <location>
        <begin position="25"/>
        <end position="253"/>
    </location>
</feature>
<proteinExistence type="predicted"/>
<dbReference type="SUPFAM" id="SSF53474">
    <property type="entry name" value="alpha/beta-Hydrolases"/>
    <property type="match status" value="1"/>
</dbReference>
<dbReference type="AlphaFoldDB" id="A0A1I3MUR1"/>
<dbReference type="InterPro" id="IPR029058">
    <property type="entry name" value="AB_hydrolase_fold"/>
</dbReference>
<evidence type="ECO:0000313" key="3">
    <source>
        <dbReference type="Proteomes" id="UP000199545"/>
    </source>
</evidence>
<dbReference type="InterPro" id="IPR050266">
    <property type="entry name" value="AB_hydrolase_sf"/>
</dbReference>
<sequence length="270" mass="31354">MNRIAGFAQLPDAALYYEIQGQGEPVLFIHGFPLDHTLWDECWNHFIQDYQTIRFDLRGMGKSSAPLHNFSYVEDCLQLLDDLEIEQVHMVGFSVGGRIAIDVALQAPSRIRSLFLISPGLSGYSWSDEVIKSEEKMKYYLNHEQWDQATEHMMHFWVAGPHRQIGEVYPHVRNKVRQLFQQSWLRMREWKGKEVLNFKAIDQLQQISCPTWILVGQDDIEDCLQIGQLLEKQIKGAKLLLIPDAAHFLPIEQPERLVEEVRKGLQSLQN</sequence>
<evidence type="ECO:0000259" key="1">
    <source>
        <dbReference type="Pfam" id="PF00561"/>
    </source>
</evidence>
<dbReference type="Proteomes" id="UP000199545">
    <property type="component" value="Unassembled WGS sequence"/>
</dbReference>
<dbReference type="InterPro" id="IPR000073">
    <property type="entry name" value="AB_hydrolase_1"/>
</dbReference>
<accession>A0A1I3MUR1</accession>
<reference evidence="2 3" key="1">
    <citation type="submission" date="2016-10" db="EMBL/GenBank/DDBJ databases">
        <authorList>
            <person name="de Groot N.N."/>
        </authorList>
    </citation>
    <scope>NUCLEOTIDE SEQUENCE [LARGE SCALE GENOMIC DNA]</scope>
    <source>
        <strain evidence="2 3">DSM 44778</strain>
    </source>
</reference>
<dbReference type="EMBL" id="FORR01000003">
    <property type="protein sequence ID" value="SFJ00717.1"/>
    <property type="molecule type" value="Genomic_DNA"/>
</dbReference>
<dbReference type="RefSeq" id="WP_175482307.1">
    <property type="nucleotide sequence ID" value="NZ_FORR01000003.1"/>
</dbReference>
<dbReference type="GO" id="GO:0003824">
    <property type="term" value="F:catalytic activity"/>
    <property type="evidence" value="ECO:0007669"/>
    <property type="project" value="InterPro"/>
</dbReference>
<dbReference type="Gene3D" id="3.40.50.1820">
    <property type="entry name" value="alpha/beta hydrolase"/>
    <property type="match status" value="1"/>
</dbReference>
<gene>
    <name evidence="2" type="ORF">SAMN05421852_103210</name>
</gene>
<dbReference type="PRINTS" id="PR00412">
    <property type="entry name" value="EPOXHYDRLASE"/>
</dbReference>
<dbReference type="PRINTS" id="PR00111">
    <property type="entry name" value="ABHYDROLASE"/>
</dbReference>
<protein>
    <submittedName>
        <fullName evidence="2">Pimeloyl-ACP methyl ester carboxylesterase</fullName>
    </submittedName>
</protein>
<keyword evidence="3" id="KW-1185">Reference proteome</keyword>
<dbReference type="STRING" id="46223.SAMN05421852_103210"/>
<dbReference type="Pfam" id="PF00561">
    <property type="entry name" value="Abhydrolase_1"/>
    <property type="match status" value="1"/>
</dbReference>